<comment type="caution">
    <text evidence="2">The sequence shown here is derived from an EMBL/GenBank/DDBJ whole genome shotgun (WGS) entry which is preliminary data.</text>
</comment>
<dbReference type="AlphaFoldDB" id="A0A258HMM5"/>
<organism evidence="2 3">
    <name type="scientific">Brevundimonas subvibrioides</name>
    <dbReference type="NCBI Taxonomy" id="74313"/>
    <lineage>
        <taxon>Bacteria</taxon>
        <taxon>Pseudomonadati</taxon>
        <taxon>Pseudomonadota</taxon>
        <taxon>Alphaproteobacteria</taxon>
        <taxon>Caulobacterales</taxon>
        <taxon>Caulobacteraceae</taxon>
        <taxon>Brevundimonas</taxon>
    </lineage>
</organism>
<feature type="compositionally biased region" description="Acidic residues" evidence="1">
    <location>
        <begin position="1"/>
        <end position="19"/>
    </location>
</feature>
<feature type="region of interest" description="Disordered" evidence="1">
    <location>
        <begin position="124"/>
        <end position="143"/>
    </location>
</feature>
<sequence length="143" mass="15402">MPGLDDQDQSEVFDEDNNDASETGGVTNEFKTFEEMPEVLDVTFADGDADEEEFDEDDQNLDDALGADGVDPEADARYGADGTRINETDLGADEPGQGEIELVYAGLMEDVQGAQASAAHWEARTLSDDDIEDLGYGPEGDDK</sequence>
<reference evidence="2 3" key="1">
    <citation type="submission" date="2017-03" db="EMBL/GenBank/DDBJ databases">
        <title>Lifting the veil on microbial sulfur biogeochemistry in mining wastewaters.</title>
        <authorList>
            <person name="Kantor R.S."/>
            <person name="Colenbrander Nelson T."/>
            <person name="Marshall S."/>
            <person name="Bennett D."/>
            <person name="Apte S."/>
            <person name="Camacho D."/>
            <person name="Thomas B.C."/>
            <person name="Warren L.A."/>
            <person name="Banfield J.F."/>
        </authorList>
    </citation>
    <scope>NUCLEOTIDE SEQUENCE [LARGE SCALE GENOMIC DNA]</scope>
    <source>
        <strain evidence="2">32-68-21</strain>
    </source>
</reference>
<proteinExistence type="predicted"/>
<protein>
    <submittedName>
        <fullName evidence="2">Uncharacterized protein</fullName>
    </submittedName>
</protein>
<dbReference type="Proteomes" id="UP000216147">
    <property type="component" value="Unassembled WGS sequence"/>
</dbReference>
<dbReference type="EMBL" id="NCEQ01000005">
    <property type="protein sequence ID" value="OYX57573.1"/>
    <property type="molecule type" value="Genomic_DNA"/>
</dbReference>
<feature type="compositionally biased region" description="Acidic residues" evidence="1">
    <location>
        <begin position="47"/>
        <end position="61"/>
    </location>
</feature>
<name>A0A258HMM5_9CAUL</name>
<feature type="compositionally biased region" description="Acidic residues" evidence="1">
    <location>
        <begin position="128"/>
        <end position="143"/>
    </location>
</feature>
<feature type="region of interest" description="Disordered" evidence="1">
    <location>
        <begin position="1"/>
        <end position="95"/>
    </location>
</feature>
<feature type="compositionally biased region" description="Polar residues" evidence="1">
    <location>
        <begin position="20"/>
        <end position="30"/>
    </location>
</feature>
<evidence type="ECO:0000313" key="2">
    <source>
        <dbReference type="EMBL" id="OYX57573.1"/>
    </source>
</evidence>
<accession>A0A258HMM5</accession>
<evidence type="ECO:0000256" key="1">
    <source>
        <dbReference type="SAM" id="MobiDB-lite"/>
    </source>
</evidence>
<gene>
    <name evidence="2" type="ORF">B7Y86_05395</name>
</gene>
<evidence type="ECO:0000313" key="3">
    <source>
        <dbReference type="Proteomes" id="UP000216147"/>
    </source>
</evidence>